<dbReference type="Pfam" id="PF15418">
    <property type="entry name" value="DUF4625"/>
    <property type="match status" value="1"/>
</dbReference>
<reference evidence="1 2" key="1">
    <citation type="submission" date="2021-12" db="EMBL/GenBank/DDBJ databases">
        <title>Genome sequencing of bacteria with rrn-lacking chromosome and rrn-plasmid.</title>
        <authorList>
            <person name="Anda M."/>
            <person name="Iwasaki W."/>
        </authorList>
    </citation>
    <scope>NUCLEOTIDE SEQUENCE [LARGE SCALE GENOMIC DNA]</scope>
    <source>
        <strain evidence="1 2">DSM 100852</strain>
        <plasmid evidence="1 2">pFA5</plasmid>
    </source>
</reference>
<name>A0AAU9D5E1_9BACT</name>
<gene>
    <name evidence="1" type="ORF">FUAX_50540</name>
</gene>
<sequence>MKKTILYFLLFAGITAQSCSSDSDDDFTKPVISDVIASDITETFEGHTLQVLHTGEAINLKAKFTDNEGLASYKVDIHYAGDGHSHSHGLAQNTINLRQYSEGDEDPYNLNKIVQISGTTHNLDWKKDKIEIMIPAEVKHGEYHLHISVLDQSGNIAEHVSQILIEEEGDEHDH</sequence>
<dbReference type="InterPro" id="IPR027829">
    <property type="entry name" value="DUF4625"/>
</dbReference>
<proteinExistence type="predicted"/>
<dbReference type="EMBL" id="AP025319">
    <property type="protein sequence ID" value="BDD12622.1"/>
    <property type="molecule type" value="Genomic_DNA"/>
</dbReference>
<organism evidence="1 2">
    <name type="scientific">Fulvitalea axinellae</name>
    <dbReference type="NCBI Taxonomy" id="1182444"/>
    <lineage>
        <taxon>Bacteria</taxon>
        <taxon>Pseudomonadati</taxon>
        <taxon>Bacteroidota</taxon>
        <taxon>Cytophagia</taxon>
        <taxon>Cytophagales</taxon>
        <taxon>Persicobacteraceae</taxon>
        <taxon>Fulvitalea</taxon>
    </lineage>
</organism>
<protein>
    <recommendedName>
        <fullName evidence="3">DUF4625 domain-containing protein</fullName>
    </recommendedName>
</protein>
<dbReference type="KEGG" id="fax:FUAX_50540"/>
<dbReference type="PROSITE" id="PS51257">
    <property type="entry name" value="PROKAR_LIPOPROTEIN"/>
    <property type="match status" value="1"/>
</dbReference>
<geneLocation type="plasmid" evidence="1 2">
    <name>pFA5</name>
</geneLocation>
<evidence type="ECO:0000313" key="2">
    <source>
        <dbReference type="Proteomes" id="UP001348817"/>
    </source>
</evidence>
<dbReference type="AlphaFoldDB" id="A0AAU9D5E1"/>
<dbReference type="RefSeq" id="WP_338395771.1">
    <property type="nucleotide sequence ID" value="NZ_AP025319.1"/>
</dbReference>
<accession>A0AAU9D5E1</accession>
<keyword evidence="2" id="KW-1185">Reference proteome</keyword>
<evidence type="ECO:0008006" key="3">
    <source>
        <dbReference type="Google" id="ProtNLM"/>
    </source>
</evidence>
<dbReference type="Proteomes" id="UP001348817">
    <property type="component" value="Plasmid pFA5"/>
</dbReference>
<keyword evidence="1" id="KW-0614">Plasmid</keyword>
<dbReference type="Gene3D" id="2.60.40.4140">
    <property type="match status" value="1"/>
</dbReference>
<evidence type="ECO:0000313" key="1">
    <source>
        <dbReference type="EMBL" id="BDD12622.1"/>
    </source>
</evidence>